<reference evidence="2 3" key="1">
    <citation type="journal article" date="2016" name="Genome Biol. Evol.">
        <title>Gene Family Evolution Reflects Adaptation to Soil Environmental Stressors in the Genome of the Collembolan Orchesella cincta.</title>
        <authorList>
            <person name="Faddeeva-Vakhrusheva A."/>
            <person name="Derks M.F."/>
            <person name="Anvar S.Y."/>
            <person name="Agamennone V."/>
            <person name="Suring W."/>
            <person name="Smit S."/>
            <person name="van Straalen N.M."/>
            <person name="Roelofs D."/>
        </authorList>
    </citation>
    <scope>NUCLEOTIDE SEQUENCE [LARGE SCALE GENOMIC DNA]</scope>
    <source>
        <tissue evidence="2">Mixed pool</tissue>
    </source>
</reference>
<proteinExistence type="predicted"/>
<sequence length="173" mass="19358">MVKKKQKSSCFFRTGTVLELPTILELDSLERLKKVEKELQHARSSTRPIIFPLVWKLFGLPLARINRAISKNRNLAVGLSSFPGPAVDIYLNGKKVLLADGLGGLGDGSGGVGFLLLTFRNHIRIATMVVDGIMNREEVKEMLGYVEEEFDRLQELSLKSEKNEYNEKSALPI</sequence>
<dbReference type="Pfam" id="PF06974">
    <property type="entry name" value="WS_DGAT_C"/>
    <property type="match status" value="1"/>
</dbReference>
<dbReference type="InterPro" id="IPR009721">
    <property type="entry name" value="O-acyltransferase_WSD1_C"/>
</dbReference>
<feature type="domain" description="O-acyltransferase WSD1 C-terminal" evidence="1">
    <location>
        <begin position="17"/>
        <end position="153"/>
    </location>
</feature>
<comment type="caution">
    <text evidence="2">The sequence shown here is derived from an EMBL/GenBank/DDBJ whole genome shotgun (WGS) entry which is preliminary data.</text>
</comment>
<evidence type="ECO:0000313" key="2">
    <source>
        <dbReference type="EMBL" id="ODM91183.1"/>
    </source>
</evidence>
<protein>
    <recommendedName>
        <fullName evidence="1">O-acyltransferase WSD1 C-terminal domain-containing protein</fullName>
    </recommendedName>
</protein>
<gene>
    <name evidence="2" type="ORF">Ocin01_15498</name>
</gene>
<keyword evidence="3" id="KW-1185">Reference proteome</keyword>
<dbReference type="EMBL" id="LJIJ01001638">
    <property type="protein sequence ID" value="ODM91183.1"/>
    <property type="molecule type" value="Genomic_DNA"/>
</dbReference>
<dbReference type="AlphaFoldDB" id="A0A1D2ME16"/>
<evidence type="ECO:0000313" key="3">
    <source>
        <dbReference type="Proteomes" id="UP000094527"/>
    </source>
</evidence>
<accession>A0A1D2ME16</accession>
<dbReference type="Proteomes" id="UP000094527">
    <property type="component" value="Unassembled WGS sequence"/>
</dbReference>
<name>A0A1D2ME16_ORCCI</name>
<evidence type="ECO:0000259" key="1">
    <source>
        <dbReference type="Pfam" id="PF06974"/>
    </source>
</evidence>
<organism evidence="2 3">
    <name type="scientific">Orchesella cincta</name>
    <name type="common">Springtail</name>
    <name type="synonym">Podura cincta</name>
    <dbReference type="NCBI Taxonomy" id="48709"/>
    <lineage>
        <taxon>Eukaryota</taxon>
        <taxon>Metazoa</taxon>
        <taxon>Ecdysozoa</taxon>
        <taxon>Arthropoda</taxon>
        <taxon>Hexapoda</taxon>
        <taxon>Collembola</taxon>
        <taxon>Entomobryomorpha</taxon>
        <taxon>Entomobryoidea</taxon>
        <taxon>Orchesellidae</taxon>
        <taxon>Orchesellinae</taxon>
        <taxon>Orchesella</taxon>
    </lineage>
</organism>